<gene>
    <name evidence="9" type="ORF">SAMN05421848_0283</name>
</gene>
<evidence type="ECO:0000256" key="4">
    <source>
        <dbReference type="ARBA" id="ARBA00022989"/>
    </source>
</evidence>
<dbReference type="InterPro" id="IPR050790">
    <property type="entry name" value="ExbB/TolQ_transport"/>
</dbReference>
<dbReference type="PANTHER" id="PTHR30625">
    <property type="entry name" value="PROTEIN TOLQ"/>
    <property type="match status" value="1"/>
</dbReference>
<dbReference type="Pfam" id="PF01618">
    <property type="entry name" value="MotA_ExbB"/>
    <property type="match status" value="1"/>
</dbReference>
<name>A0A1I1FUR8_9GAMM</name>
<dbReference type="STRING" id="402385.SAMN05421848_0283"/>
<comment type="similarity">
    <text evidence="6">Belongs to the exbB/tolQ family.</text>
</comment>
<reference evidence="10" key="1">
    <citation type="submission" date="2016-10" db="EMBL/GenBank/DDBJ databases">
        <authorList>
            <person name="Varghese N."/>
            <person name="Submissions S."/>
        </authorList>
    </citation>
    <scope>NUCLEOTIDE SEQUENCE [LARGE SCALE GENOMIC DNA]</scope>
    <source>
        <strain evidence="10">DSM 23439</strain>
    </source>
</reference>
<keyword evidence="2" id="KW-1003">Cell membrane</keyword>
<feature type="transmembrane region" description="Helical" evidence="7">
    <location>
        <begin position="20"/>
        <end position="40"/>
    </location>
</feature>
<proteinExistence type="inferred from homology"/>
<accession>A0A1I1FUR8</accession>
<keyword evidence="6" id="KW-0653">Protein transport</keyword>
<feature type="domain" description="MotA/TolQ/ExbB proton channel" evidence="8">
    <location>
        <begin position="65"/>
        <end position="165"/>
    </location>
</feature>
<evidence type="ECO:0000256" key="7">
    <source>
        <dbReference type="SAM" id="Phobius"/>
    </source>
</evidence>
<keyword evidence="5 7" id="KW-0472">Membrane</keyword>
<keyword evidence="10" id="KW-1185">Reference proteome</keyword>
<evidence type="ECO:0000256" key="6">
    <source>
        <dbReference type="RuleBase" id="RU004057"/>
    </source>
</evidence>
<keyword evidence="4 7" id="KW-1133">Transmembrane helix</keyword>
<evidence type="ECO:0000256" key="3">
    <source>
        <dbReference type="ARBA" id="ARBA00022692"/>
    </source>
</evidence>
<protein>
    <submittedName>
        <fullName evidence="9">Outer membrane transport energization protein ExbB</fullName>
    </submittedName>
</protein>
<feature type="transmembrane region" description="Helical" evidence="7">
    <location>
        <begin position="88"/>
        <end position="109"/>
    </location>
</feature>
<dbReference type="GO" id="GO:0017038">
    <property type="term" value="P:protein import"/>
    <property type="evidence" value="ECO:0007669"/>
    <property type="project" value="TreeGrafter"/>
</dbReference>
<keyword evidence="6" id="KW-0813">Transport</keyword>
<dbReference type="GO" id="GO:0005886">
    <property type="term" value="C:plasma membrane"/>
    <property type="evidence" value="ECO:0007669"/>
    <property type="project" value="UniProtKB-SubCell"/>
</dbReference>
<dbReference type="AlphaFoldDB" id="A0A1I1FUR8"/>
<dbReference type="RefSeq" id="WP_090130082.1">
    <property type="nucleotide sequence ID" value="NZ_FOLY01000001.1"/>
</dbReference>
<evidence type="ECO:0000256" key="5">
    <source>
        <dbReference type="ARBA" id="ARBA00023136"/>
    </source>
</evidence>
<feature type="transmembrane region" description="Helical" evidence="7">
    <location>
        <begin position="129"/>
        <end position="150"/>
    </location>
</feature>
<keyword evidence="3 7" id="KW-0812">Transmembrane</keyword>
<evidence type="ECO:0000313" key="9">
    <source>
        <dbReference type="EMBL" id="SFC03064.1"/>
    </source>
</evidence>
<dbReference type="OrthoDB" id="4045at2"/>
<dbReference type="PANTHER" id="PTHR30625:SF18">
    <property type="entry name" value="TONB2 ENERGY TRANSDUCTION SYSTEM INNER MEMBRANE COMPONENT EXBB"/>
    <property type="match status" value="1"/>
</dbReference>
<evidence type="ECO:0000256" key="1">
    <source>
        <dbReference type="ARBA" id="ARBA00004651"/>
    </source>
</evidence>
<evidence type="ECO:0000256" key="2">
    <source>
        <dbReference type="ARBA" id="ARBA00022475"/>
    </source>
</evidence>
<dbReference type="EMBL" id="FOLY01000001">
    <property type="protein sequence ID" value="SFC03064.1"/>
    <property type="molecule type" value="Genomic_DNA"/>
</dbReference>
<dbReference type="Proteomes" id="UP000199046">
    <property type="component" value="Unassembled WGS sequence"/>
</dbReference>
<evidence type="ECO:0000259" key="8">
    <source>
        <dbReference type="Pfam" id="PF01618"/>
    </source>
</evidence>
<sequence length="178" mass="19976">MIEALVHPIARLANAGGPVLVVIALVAVLLFTLALERLIYWQWRYRRQRRNLVVRWQSRHEHVSWSARTLRECWCGELISALRASLPWLKLLVALCPLLGLVGTVTGMIQVFDTLSITGVGQARSMSDGVARATLPTLAGMAVAVVGILFTSRFEHIVRREDQHLHDRLTRATEIDHA</sequence>
<organism evidence="9 10">
    <name type="scientific">Kushneria avicenniae</name>
    <dbReference type="NCBI Taxonomy" id="402385"/>
    <lineage>
        <taxon>Bacteria</taxon>
        <taxon>Pseudomonadati</taxon>
        <taxon>Pseudomonadota</taxon>
        <taxon>Gammaproteobacteria</taxon>
        <taxon>Oceanospirillales</taxon>
        <taxon>Halomonadaceae</taxon>
        <taxon>Kushneria</taxon>
    </lineage>
</organism>
<dbReference type="InterPro" id="IPR002898">
    <property type="entry name" value="MotA_ExbB_proton_chnl"/>
</dbReference>
<evidence type="ECO:0000313" key="10">
    <source>
        <dbReference type="Proteomes" id="UP000199046"/>
    </source>
</evidence>
<comment type="subcellular location">
    <subcellularLocation>
        <location evidence="1">Cell membrane</location>
        <topology evidence="1">Multi-pass membrane protein</topology>
    </subcellularLocation>
    <subcellularLocation>
        <location evidence="6">Membrane</location>
        <topology evidence="6">Multi-pass membrane protein</topology>
    </subcellularLocation>
</comment>